<reference evidence="1 2" key="1">
    <citation type="submission" date="2023-07" db="EMBL/GenBank/DDBJ databases">
        <title>Sorghum-associated microbial communities from plants grown in Nebraska, USA.</title>
        <authorList>
            <person name="Schachtman D."/>
        </authorList>
    </citation>
    <scope>NUCLEOTIDE SEQUENCE [LARGE SCALE GENOMIC DNA]</scope>
    <source>
        <strain evidence="1 2">CC482</strain>
    </source>
</reference>
<evidence type="ECO:0008006" key="3">
    <source>
        <dbReference type="Google" id="ProtNLM"/>
    </source>
</evidence>
<organism evidence="1 2">
    <name type="scientific">Paenibacillus harenae</name>
    <dbReference type="NCBI Taxonomy" id="306543"/>
    <lineage>
        <taxon>Bacteria</taxon>
        <taxon>Bacillati</taxon>
        <taxon>Bacillota</taxon>
        <taxon>Bacilli</taxon>
        <taxon>Bacillales</taxon>
        <taxon>Paenibacillaceae</taxon>
        <taxon>Paenibacillus</taxon>
    </lineage>
</organism>
<dbReference type="Proteomes" id="UP001229346">
    <property type="component" value="Unassembled WGS sequence"/>
</dbReference>
<proteinExistence type="predicted"/>
<evidence type="ECO:0000313" key="2">
    <source>
        <dbReference type="Proteomes" id="UP001229346"/>
    </source>
</evidence>
<gene>
    <name evidence="1" type="ORF">J2T15_000774</name>
</gene>
<name>A0ABT9TWR7_PAEHA</name>
<protein>
    <recommendedName>
        <fullName evidence="3">Mannosyl-glycoprotein endo-beta-N-acetylglucosamidase-like domain-containing protein</fullName>
    </recommendedName>
</protein>
<dbReference type="EMBL" id="JAUSSU010000002">
    <property type="protein sequence ID" value="MDQ0111341.1"/>
    <property type="molecule type" value="Genomic_DNA"/>
</dbReference>
<accession>A0ABT9TWR7</accession>
<keyword evidence="2" id="KW-1185">Reference proteome</keyword>
<comment type="caution">
    <text evidence="1">The sequence shown here is derived from an EMBL/GenBank/DDBJ whole genome shotgun (WGS) entry which is preliminary data.</text>
</comment>
<evidence type="ECO:0000313" key="1">
    <source>
        <dbReference type="EMBL" id="MDQ0111341.1"/>
    </source>
</evidence>
<dbReference type="RefSeq" id="WP_307201241.1">
    <property type="nucleotide sequence ID" value="NZ_JAUSSU010000002.1"/>
</dbReference>
<sequence length="374" mass="41881">MPAEEALVLSPSDVRNIRSYVQHKYASMPQEQRAEIVADAVTRIIHKQLPAFEESVKRQITSELIRSAVMEQGRPVRADDIFGACLSLDRSIAAIAAPFHAWIERQLQIQCESDVMGRLLDRLAESDGETSGRQVSLWSLLREQLASQPVKFLHDTASTRSAEVVTLPNAAYELLKTKFQRRNLMYLSLCAMLVVATVLHAWSLSRPAAGQMQPPIAMKPVQKVEIAAGGLPMELRYTSIDEDKLIRYLETKSSVLAEQPYFDAIIDAAHAFDIHPILLFAITGQEQAFVPRTKKQAGEIANNPFNVFHSWKEYNTTIHDSAEIAARTIFNLSKDRPADADAFTWINRKYAEDPNWSDGVRSIFGAIAAYVGEK</sequence>